<dbReference type="RefSeq" id="WP_129720358.1">
    <property type="nucleotide sequence ID" value="NZ_LR214983.1"/>
</dbReference>
<protein>
    <submittedName>
        <fullName evidence="1">Hyaluronoglucosaminidase</fullName>
        <ecNumber evidence="1">3.2.1.35</ecNumber>
    </submittedName>
</protein>
<dbReference type="GO" id="GO:0004415">
    <property type="term" value="F:hyalurononglucosaminidase activity"/>
    <property type="evidence" value="ECO:0007669"/>
    <property type="project" value="UniProtKB-EC"/>
</dbReference>
<keyword evidence="1" id="KW-0326">Glycosidase</keyword>
<accession>A0A449AH51</accession>
<proteinExistence type="predicted"/>
<reference evidence="1 2" key="1">
    <citation type="submission" date="2019-01" db="EMBL/GenBank/DDBJ databases">
        <authorList>
            <consortium name="Pathogen Informatics"/>
        </authorList>
    </citation>
    <scope>NUCLEOTIDE SEQUENCE [LARGE SCALE GENOMIC DNA]</scope>
    <source>
        <strain evidence="1 2">NCTC10142</strain>
        <plasmid evidence="2">10</plasmid>
    </source>
</reference>
<geneLocation type="plasmid" evidence="1 2">
    <name>10</name>
</geneLocation>
<dbReference type="EC" id="3.2.1.35" evidence="1"/>
<name>A0A449AH51_9BACT</name>
<dbReference type="Gene3D" id="1.20.58.460">
    <property type="entry name" value="Hyaluronidase post-catalytic domain-like"/>
    <property type="match status" value="1"/>
</dbReference>
<gene>
    <name evidence="1" type="primary">nagH_2</name>
    <name evidence="1" type="ORF">NCTC10142_00071</name>
</gene>
<evidence type="ECO:0000313" key="1">
    <source>
        <dbReference type="EMBL" id="VEU64331.1"/>
    </source>
</evidence>
<dbReference type="EMBL" id="LR214983">
    <property type="protein sequence ID" value="VEU64331.1"/>
    <property type="molecule type" value="Genomic_DNA"/>
</dbReference>
<keyword evidence="1" id="KW-0614">Plasmid</keyword>
<dbReference type="Proteomes" id="UP000289506">
    <property type="component" value="Plasmid 10"/>
</dbReference>
<evidence type="ECO:0000313" key="2">
    <source>
        <dbReference type="Proteomes" id="UP000289506"/>
    </source>
</evidence>
<dbReference type="AlphaFoldDB" id="A0A449AH51"/>
<organism evidence="1 2">
    <name type="scientific">Mycoplasmopsis cynos</name>
    <dbReference type="NCBI Taxonomy" id="171284"/>
    <lineage>
        <taxon>Bacteria</taxon>
        <taxon>Bacillati</taxon>
        <taxon>Mycoplasmatota</taxon>
        <taxon>Mycoplasmoidales</taxon>
        <taxon>Metamycoplasmataceae</taxon>
        <taxon>Mycoplasmopsis</taxon>
    </lineage>
</organism>
<sequence length="87" mass="9927">MALDGLIKLNQGDKTDFVLNLNKAKTLIQKARTQHGFDYLGSIQYAEVGVQHIQPFTTWLLDYMSNKILNTNIKNNNNKKDQVVGYN</sequence>
<keyword evidence="1" id="KW-0378">Hydrolase</keyword>